<dbReference type="OrthoDB" id="2738349at2"/>
<name>A0A540V6Y3_9BACL</name>
<comment type="caution">
    <text evidence="1">The sequence shown here is derived from an EMBL/GenBank/DDBJ whole genome shotgun (WGS) entry which is preliminary data.</text>
</comment>
<evidence type="ECO:0000313" key="2">
    <source>
        <dbReference type="Proteomes" id="UP000315753"/>
    </source>
</evidence>
<dbReference type="AlphaFoldDB" id="A0A540V6Y3"/>
<accession>A0A540V6Y3</accession>
<dbReference type="RefSeq" id="WP_141601033.1">
    <property type="nucleotide sequence ID" value="NZ_JARMSB010000001.1"/>
</dbReference>
<proteinExistence type="predicted"/>
<protein>
    <submittedName>
        <fullName evidence="1">Uncharacterized protein</fullName>
    </submittedName>
</protein>
<sequence>MDNIIDFISLKKKKQEEQMLKLFRKANSFQNREQIDKLVDDKKLTVEDHKNFLAFLGFLNEKGIEPTGLFKSVLKMSKHRFEQQYAVNWHAVVEYCMIFLAILKEKDQRQYDLFLSER</sequence>
<dbReference type="Proteomes" id="UP000315753">
    <property type="component" value="Unassembled WGS sequence"/>
</dbReference>
<reference evidence="1 2" key="1">
    <citation type="submission" date="2019-06" db="EMBL/GenBank/DDBJ databases">
        <title>Genome sequence of Ureibacillus terrenus.</title>
        <authorList>
            <person name="Maclea K.S."/>
            <person name="Simoes M."/>
        </authorList>
    </citation>
    <scope>NUCLEOTIDE SEQUENCE [LARGE SCALE GENOMIC DNA]</scope>
    <source>
        <strain evidence="1 2">ATCC BAA-384</strain>
    </source>
</reference>
<evidence type="ECO:0000313" key="1">
    <source>
        <dbReference type="EMBL" id="TQE92481.1"/>
    </source>
</evidence>
<organism evidence="1 2">
    <name type="scientific">Ureibacillus terrenus</name>
    <dbReference type="NCBI Taxonomy" id="118246"/>
    <lineage>
        <taxon>Bacteria</taxon>
        <taxon>Bacillati</taxon>
        <taxon>Bacillota</taxon>
        <taxon>Bacilli</taxon>
        <taxon>Bacillales</taxon>
        <taxon>Caryophanaceae</taxon>
        <taxon>Ureibacillus</taxon>
    </lineage>
</organism>
<gene>
    <name evidence="1" type="ORF">FKZ59_01870</name>
</gene>
<keyword evidence="2" id="KW-1185">Reference proteome</keyword>
<dbReference type="EMBL" id="VIGD01000001">
    <property type="protein sequence ID" value="TQE92481.1"/>
    <property type="molecule type" value="Genomic_DNA"/>
</dbReference>